<dbReference type="GO" id="GO:0016020">
    <property type="term" value="C:membrane"/>
    <property type="evidence" value="ECO:0007669"/>
    <property type="project" value="UniProtKB-SubCell"/>
</dbReference>
<evidence type="ECO:0000256" key="6">
    <source>
        <dbReference type="SAM" id="Phobius"/>
    </source>
</evidence>
<keyword evidence="3 6" id="KW-1133">Transmembrane helix</keyword>
<organism evidence="8 9">
    <name type="scientific">Habropoda laboriosa</name>
    <dbReference type="NCBI Taxonomy" id="597456"/>
    <lineage>
        <taxon>Eukaryota</taxon>
        <taxon>Metazoa</taxon>
        <taxon>Ecdysozoa</taxon>
        <taxon>Arthropoda</taxon>
        <taxon>Hexapoda</taxon>
        <taxon>Insecta</taxon>
        <taxon>Pterygota</taxon>
        <taxon>Neoptera</taxon>
        <taxon>Endopterygota</taxon>
        <taxon>Hymenoptera</taxon>
        <taxon>Apocrita</taxon>
        <taxon>Aculeata</taxon>
        <taxon>Apoidea</taxon>
        <taxon>Anthophila</taxon>
        <taxon>Apidae</taxon>
        <taxon>Habropoda</taxon>
    </lineage>
</organism>
<dbReference type="Pfam" id="PF00083">
    <property type="entry name" value="Sugar_tr"/>
    <property type="match status" value="1"/>
</dbReference>
<dbReference type="SUPFAM" id="SSF103473">
    <property type="entry name" value="MFS general substrate transporter"/>
    <property type="match status" value="1"/>
</dbReference>
<evidence type="ECO:0000313" key="9">
    <source>
        <dbReference type="Proteomes" id="UP000053825"/>
    </source>
</evidence>
<gene>
    <name evidence="8" type="ORF">WH47_07176</name>
</gene>
<evidence type="ECO:0000256" key="5">
    <source>
        <dbReference type="SAM" id="MobiDB-lite"/>
    </source>
</evidence>
<dbReference type="EMBL" id="KQ414785">
    <property type="protein sequence ID" value="KOC60999.1"/>
    <property type="molecule type" value="Genomic_DNA"/>
</dbReference>
<evidence type="ECO:0000256" key="2">
    <source>
        <dbReference type="ARBA" id="ARBA00022692"/>
    </source>
</evidence>
<feature type="transmembrane region" description="Helical" evidence="6">
    <location>
        <begin position="12"/>
        <end position="31"/>
    </location>
</feature>
<feature type="transmembrane region" description="Helical" evidence="6">
    <location>
        <begin position="456"/>
        <end position="478"/>
    </location>
</feature>
<dbReference type="InterPro" id="IPR005828">
    <property type="entry name" value="MFS_sugar_transport-like"/>
</dbReference>
<feature type="transmembrane region" description="Helical" evidence="6">
    <location>
        <begin position="338"/>
        <end position="356"/>
    </location>
</feature>
<dbReference type="OrthoDB" id="3936150at2759"/>
<feature type="transmembrane region" description="Helical" evidence="6">
    <location>
        <begin position="230"/>
        <end position="249"/>
    </location>
</feature>
<dbReference type="Gene3D" id="1.20.1250.20">
    <property type="entry name" value="MFS general substrate transporter like domains"/>
    <property type="match status" value="1"/>
</dbReference>
<feature type="transmembrane region" description="Helical" evidence="6">
    <location>
        <begin position="165"/>
        <end position="185"/>
    </location>
</feature>
<feature type="region of interest" description="Disordered" evidence="5">
    <location>
        <begin position="563"/>
        <end position="595"/>
    </location>
</feature>
<feature type="transmembrane region" description="Helical" evidence="6">
    <location>
        <begin position="484"/>
        <end position="505"/>
    </location>
</feature>
<dbReference type="Proteomes" id="UP000053825">
    <property type="component" value="Unassembled WGS sequence"/>
</dbReference>
<feature type="transmembrane region" description="Helical" evidence="6">
    <location>
        <begin position="261"/>
        <end position="280"/>
    </location>
</feature>
<evidence type="ECO:0000259" key="7">
    <source>
        <dbReference type="PROSITE" id="PS50850"/>
    </source>
</evidence>
<evidence type="ECO:0000256" key="4">
    <source>
        <dbReference type="ARBA" id="ARBA00023136"/>
    </source>
</evidence>
<dbReference type="AlphaFoldDB" id="A0A0L7QR12"/>
<evidence type="ECO:0000313" key="8">
    <source>
        <dbReference type="EMBL" id="KOC60999.1"/>
    </source>
</evidence>
<dbReference type="PANTHER" id="PTHR24064">
    <property type="entry name" value="SOLUTE CARRIER FAMILY 22 MEMBER"/>
    <property type="match status" value="1"/>
</dbReference>
<dbReference type="InterPro" id="IPR036259">
    <property type="entry name" value="MFS_trans_sf"/>
</dbReference>
<dbReference type="GO" id="GO:0022857">
    <property type="term" value="F:transmembrane transporter activity"/>
    <property type="evidence" value="ECO:0007669"/>
    <property type="project" value="InterPro"/>
</dbReference>
<protein>
    <submittedName>
        <fullName evidence="8">Organic cation transporter protein</fullName>
    </submittedName>
</protein>
<proteinExistence type="predicted"/>
<dbReference type="InterPro" id="IPR005829">
    <property type="entry name" value="Sugar_transporter_CS"/>
</dbReference>
<accession>A0A0L7QR12</accession>
<dbReference type="PROSITE" id="PS50850">
    <property type="entry name" value="MFS"/>
    <property type="match status" value="1"/>
</dbReference>
<feature type="compositionally biased region" description="Polar residues" evidence="5">
    <location>
        <begin position="583"/>
        <end position="595"/>
    </location>
</feature>
<sequence length="595" mass="67553">MKKLLGEFGTYQKYLFVVLMVFCMFLTFVYFSQTFITVLPTEYWCKIPQVEGMTNEQLRDFMIPSIKKVPYEGHHLSYSRCWMYDVPVDKAVSAKQPDENWPMKQCSDWYFKLTSSDMTYLSIAAEQRWVCDEAYKATLAQSIFFVGSIFGGLIFGWMADKYGRVPVLIGTNLMGFLGGLCTLYISEFWHFCVCRFVVGLAYDNTFVIAYILVLEYVGPQWRTFTANMSFGTFYTLGAISMPWMAYGIADWKTFTVVTTVPLISVLFAPLIIPESIRWLISMGRIDKAMKILERIEKVNKKVVPPDIYDNFLEDCRKTASTLASETHTIADLFKTRRLRRITILLTLTWGIIQMSYDGHIRCLDSLGMDVFTTFTIASATEFPSELLIIYTLDVLGRRWTLFASVVLSGLFSLAAACFSVGIVFASFAICGRFFINVASNIAMQYAAELLPTVVRGEGVAFIHVLGYVTSIFSPFIAFSSRIMYNMPMIILGMICVFGGILCLFLPETLMEQLPQTLLDGEIFGIDQSFWETPFTKKKPLEPKGHHLHAKRAASRPDMLRSSMISGRKGNVRRYGEVKRRASQVPSPTKPSASTR</sequence>
<feature type="domain" description="Major facilitator superfamily (MFS) profile" evidence="7">
    <location>
        <begin position="18"/>
        <end position="510"/>
    </location>
</feature>
<dbReference type="STRING" id="597456.A0A0L7QR12"/>
<keyword evidence="9" id="KW-1185">Reference proteome</keyword>
<keyword evidence="2 6" id="KW-0812">Transmembrane</keyword>
<comment type="subcellular location">
    <subcellularLocation>
        <location evidence="1">Membrane</location>
        <topology evidence="1">Multi-pass membrane protein</topology>
    </subcellularLocation>
</comment>
<evidence type="ECO:0000256" key="1">
    <source>
        <dbReference type="ARBA" id="ARBA00004141"/>
    </source>
</evidence>
<keyword evidence="4 6" id="KW-0472">Membrane</keyword>
<reference evidence="8 9" key="1">
    <citation type="submission" date="2015-07" db="EMBL/GenBank/DDBJ databases">
        <title>The genome of Habropoda laboriosa.</title>
        <authorList>
            <person name="Pan H."/>
            <person name="Kapheim K."/>
        </authorList>
    </citation>
    <scope>NUCLEOTIDE SEQUENCE [LARGE SCALE GENOMIC DNA]</scope>
    <source>
        <strain evidence="8">0110345459</strain>
    </source>
</reference>
<name>A0A0L7QR12_9HYME</name>
<feature type="transmembrane region" description="Helical" evidence="6">
    <location>
        <begin position="402"/>
        <end position="435"/>
    </location>
</feature>
<dbReference type="PROSITE" id="PS00216">
    <property type="entry name" value="SUGAR_TRANSPORT_1"/>
    <property type="match status" value="1"/>
</dbReference>
<dbReference type="InterPro" id="IPR020846">
    <property type="entry name" value="MFS_dom"/>
</dbReference>
<feature type="transmembrane region" description="Helical" evidence="6">
    <location>
        <begin position="197"/>
        <end position="218"/>
    </location>
</feature>
<feature type="transmembrane region" description="Helical" evidence="6">
    <location>
        <begin position="139"/>
        <end position="158"/>
    </location>
</feature>
<evidence type="ECO:0000256" key="3">
    <source>
        <dbReference type="ARBA" id="ARBA00022989"/>
    </source>
</evidence>